<dbReference type="GO" id="GO:0006887">
    <property type="term" value="P:exocytosis"/>
    <property type="evidence" value="ECO:0007669"/>
    <property type="project" value="TreeGrafter"/>
</dbReference>
<evidence type="ECO:0000259" key="2">
    <source>
        <dbReference type="PROSITE" id="PS50192"/>
    </source>
</evidence>
<dbReference type="GO" id="GO:0048278">
    <property type="term" value="P:vesicle docking"/>
    <property type="evidence" value="ECO:0007669"/>
    <property type="project" value="TreeGrafter"/>
</dbReference>
<dbReference type="STRING" id="36166.T1GBM1"/>
<proteinExistence type="predicted"/>
<dbReference type="GO" id="GO:0006906">
    <property type="term" value="P:vesicle fusion"/>
    <property type="evidence" value="ECO:0007669"/>
    <property type="project" value="TreeGrafter"/>
</dbReference>
<dbReference type="GO" id="GO:0031201">
    <property type="term" value="C:SNARE complex"/>
    <property type="evidence" value="ECO:0007669"/>
    <property type="project" value="TreeGrafter"/>
</dbReference>
<reference evidence="3" key="2">
    <citation type="submission" date="2015-06" db="UniProtKB">
        <authorList>
            <consortium name="EnsemblMetazoa"/>
        </authorList>
    </citation>
    <scope>IDENTIFICATION</scope>
</reference>
<dbReference type="InterPro" id="IPR045242">
    <property type="entry name" value="Syntaxin"/>
</dbReference>
<dbReference type="EMBL" id="CAQQ02188028">
    <property type="status" value="NOT_ANNOTATED_CDS"/>
    <property type="molecule type" value="Genomic_DNA"/>
</dbReference>
<dbReference type="AlphaFoldDB" id="T1GBM1"/>
<evidence type="ECO:0000313" key="4">
    <source>
        <dbReference type="Proteomes" id="UP000015102"/>
    </source>
</evidence>
<keyword evidence="4" id="KW-1185">Reference proteome</keyword>
<feature type="transmembrane region" description="Helical" evidence="1">
    <location>
        <begin position="128"/>
        <end position="147"/>
    </location>
</feature>
<dbReference type="GO" id="GO:0006886">
    <property type="term" value="P:intracellular protein transport"/>
    <property type="evidence" value="ECO:0007669"/>
    <property type="project" value="TreeGrafter"/>
</dbReference>
<dbReference type="EnsemblMetazoa" id="MESCA000655-RA">
    <property type="protein sequence ID" value="MESCA000655-PA"/>
    <property type="gene ID" value="MESCA000655"/>
</dbReference>
<dbReference type="GO" id="GO:0005484">
    <property type="term" value="F:SNAP receptor activity"/>
    <property type="evidence" value="ECO:0007669"/>
    <property type="project" value="TreeGrafter"/>
</dbReference>
<protein>
    <recommendedName>
        <fullName evidence="2">t-SNARE coiled-coil homology domain-containing protein</fullName>
    </recommendedName>
</protein>
<keyword evidence="1" id="KW-1133">Transmembrane helix</keyword>
<dbReference type="Gene3D" id="1.20.5.110">
    <property type="match status" value="1"/>
</dbReference>
<dbReference type="InterPro" id="IPR000727">
    <property type="entry name" value="T_SNARE_dom"/>
</dbReference>
<feature type="transmembrane region" description="Helical" evidence="1">
    <location>
        <begin position="103"/>
        <end position="122"/>
    </location>
</feature>
<dbReference type="PANTHER" id="PTHR19957:SF139">
    <property type="entry name" value="SYNTAXIN-17"/>
    <property type="match status" value="1"/>
</dbReference>
<keyword evidence="1" id="KW-0472">Membrane</keyword>
<dbReference type="OMA" id="WCELQGE"/>
<dbReference type="SUPFAM" id="SSF58038">
    <property type="entry name" value="SNARE fusion complex"/>
    <property type="match status" value="1"/>
</dbReference>
<evidence type="ECO:0000256" key="1">
    <source>
        <dbReference type="SAM" id="Phobius"/>
    </source>
</evidence>
<dbReference type="SMART" id="SM00397">
    <property type="entry name" value="t_SNARE"/>
    <property type="match status" value="1"/>
</dbReference>
<dbReference type="GO" id="GO:0000421">
    <property type="term" value="C:autophagosome membrane"/>
    <property type="evidence" value="ECO:0007669"/>
    <property type="project" value="TreeGrafter"/>
</dbReference>
<organism evidence="3 4">
    <name type="scientific">Megaselia scalaris</name>
    <name type="common">Humpbacked fly</name>
    <name type="synonym">Phora scalaris</name>
    <dbReference type="NCBI Taxonomy" id="36166"/>
    <lineage>
        <taxon>Eukaryota</taxon>
        <taxon>Metazoa</taxon>
        <taxon>Ecdysozoa</taxon>
        <taxon>Arthropoda</taxon>
        <taxon>Hexapoda</taxon>
        <taxon>Insecta</taxon>
        <taxon>Pterygota</taxon>
        <taxon>Neoptera</taxon>
        <taxon>Endopterygota</taxon>
        <taxon>Diptera</taxon>
        <taxon>Brachycera</taxon>
        <taxon>Muscomorpha</taxon>
        <taxon>Platypezoidea</taxon>
        <taxon>Phoridae</taxon>
        <taxon>Megaseliini</taxon>
        <taxon>Megaselia</taxon>
    </lineage>
</organism>
<dbReference type="Proteomes" id="UP000015102">
    <property type="component" value="Unassembled WGS sequence"/>
</dbReference>
<feature type="domain" description="T-SNARE coiled-coil homology" evidence="2">
    <location>
        <begin position="35"/>
        <end position="97"/>
    </location>
</feature>
<dbReference type="GO" id="GO:0005886">
    <property type="term" value="C:plasma membrane"/>
    <property type="evidence" value="ECO:0007669"/>
    <property type="project" value="TreeGrafter"/>
</dbReference>
<reference evidence="4" key="1">
    <citation type="submission" date="2013-02" db="EMBL/GenBank/DDBJ databases">
        <authorList>
            <person name="Hughes D."/>
        </authorList>
    </citation>
    <scope>NUCLEOTIDE SEQUENCE</scope>
    <source>
        <strain>Durham</strain>
        <strain evidence="4">NC isolate 2 -- Noor lab</strain>
    </source>
</reference>
<dbReference type="GO" id="GO:0000149">
    <property type="term" value="F:SNARE binding"/>
    <property type="evidence" value="ECO:0007669"/>
    <property type="project" value="TreeGrafter"/>
</dbReference>
<dbReference type="CDD" id="cd15846">
    <property type="entry name" value="SNARE_syntaxin17"/>
    <property type="match status" value="1"/>
</dbReference>
<evidence type="ECO:0000313" key="3">
    <source>
        <dbReference type="EnsemblMetazoa" id="MESCA000655-PA"/>
    </source>
</evidence>
<keyword evidence="1" id="KW-0812">Transmembrane</keyword>
<dbReference type="PROSITE" id="PS50192">
    <property type="entry name" value="T_SNARE"/>
    <property type="match status" value="1"/>
</dbReference>
<dbReference type="PANTHER" id="PTHR19957">
    <property type="entry name" value="SYNTAXIN"/>
    <property type="match status" value="1"/>
</dbReference>
<accession>T1GBM1</accession>
<dbReference type="HOGENOM" id="CLU_1637363_0_0_1"/>
<name>T1GBM1_MEGSC</name>
<sequence length="162" mass="17168">MTDPIIMKSKDDHDDGASFGLMQIQTDFNSHEHQLETRKACLQEFENLQKEVEDLHCMFQTVSELVHDQSESVDIVADNAEEALENVQAAEGQLRRALSYKKAMYPIVGALVGTCMGGPIGLLVGAKAGGVAAIGCGILGFTGGSVLKANEGVTGEGIPGPH</sequence>
<dbReference type="InterPro" id="IPR028676">
    <property type="entry name" value="STX17_SNARE"/>
</dbReference>
<dbReference type="GO" id="GO:0012505">
    <property type="term" value="C:endomembrane system"/>
    <property type="evidence" value="ECO:0007669"/>
    <property type="project" value="TreeGrafter"/>
</dbReference>